<feature type="transmembrane region" description="Helical" evidence="4">
    <location>
        <begin position="108"/>
        <end position="130"/>
    </location>
</feature>
<feature type="transmembrane region" description="Helical" evidence="4">
    <location>
        <begin position="74"/>
        <end position="96"/>
    </location>
</feature>
<proteinExistence type="predicted"/>
<reference evidence="6" key="1">
    <citation type="submission" date="2009-10" db="EMBL/GenBank/DDBJ databases">
        <authorList>
            <person name="Weinstock G."/>
            <person name="Sodergren E."/>
            <person name="Clifton S."/>
            <person name="Fulton L."/>
            <person name="Fulton B."/>
            <person name="Courtney L."/>
            <person name="Fronick C."/>
            <person name="Harrison M."/>
            <person name="Strong C."/>
            <person name="Farmer C."/>
            <person name="Delahaunty K."/>
            <person name="Markovic C."/>
            <person name="Hall O."/>
            <person name="Minx P."/>
            <person name="Tomlinson C."/>
            <person name="Mitreva M."/>
            <person name="Nelson J."/>
            <person name="Hou S."/>
            <person name="Wollam A."/>
            <person name="Pepin K.H."/>
            <person name="Johnson M."/>
            <person name="Bhonagiri V."/>
            <person name="Nash W.E."/>
            <person name="Warren W."/>
            <person name="Chinwalla A."/>
            <person name="Mardis E.R."/>
            <person name="Wilson R.K."/>
        </authorList>
    </citation>
    <scope>NUCLEOTIDE SEQUENCE [LARGE SCALE GENOMIC DNA]</scope>
    <source>
        <strain evidence="6">ATCC 700122</strain>
    </source>
</reference>
<evidence type="ECO:0000259" key="5">
    <source>
        <dbReference type="PROSITE" id="PS50043"/>
    </source>
</evidence>
<dbReference type="AlphaFoldDB" id="D0WJN5"/>
<dbReference type="InterPro" id="IPR036388">
    <property type="entry name" value="WH-like_DNA-bd_sf"/>
</dbReference>
<gene>
    <name evidence="6" type="ORF">HMPREF0762_02062</name>
</gene>
<dbReference type="PANTHER" id="PTHR44688:SF16">
    <property type="entry name" value="DNA-BINDING TRANSCRIPTIONAL ACTIVATOR DEVR_DOSR"/>
    <property type="match status" value="1"/>
</dbReference>
<dbReference type="PROSITE" id="PS50043">
    <property type="entry name" value="HTH_LUXR_2"/>
    <property type="match status" value="1"/>
</dbReference>
<keyword evidence="3" id="KW-0804">Transcription</keyword>
<keyword evidence="4" id="KW-1133">Transmembrane helix</keyword>
<evidence type="ECO:0000256" key="2">
    <source>
        <dbReference type="ARBA" id="ARBA00023125"/>
    </source>
</evidence>
<accession>D0WJN5</accession>
<evidence type="ECO:0000313" key="7">
    <source>
        <dbReference type="Proteomes" id="UP000006001"/>
    </source>
</evidence>
<feature type="transmembrane region" description="Helical" evidence="4">
    <location>
        <begin position="6"/>
        <end position="28"/>
    </location>
</feature>
<dbReference type="OrthoDB" id="3264440at2"/>
<dbReference type="GO" id="GO:0003677">
    <property type="term" value="F:DNA binding"/>
    <property type="evidence" value="ECO:0007669"/>
    <property type="project" value="UniProtKB-KW"/>
</dbReference>
<dbReference type="InterPro" id="IPR016032">
    <property type="entry name" value="Sig_transdc_resp-reg_C-effctor"/>
</dbReference>
<dbReference type="PRINTS" id="PR00038">
    <property type="entry name" value="HTHLUXR"/>
</dbReference>
<dbReference type="SUPFAM" id="SSF46894">
    <property type="entry name" value="C-terminal effector domain of the bipartite response regulators"/>
    <property type="match status" value="1"/>
</dbReference>
<keyword evidence="7" id="KW-1185">Reference proteome</keyword>
<evidence type="ECO:0000256" key="1">
    <source>
        <dbReference type="ARBA" id="ARBA00023015"/>
    </source>
</evidence>
<dbReference type="eggNOG" id="COG2197">
    <property type="taxonomic scope" value="Bacteria"/>
</dbReference>
<protein>
    <submittedName>
        <fullName evidence="6">Transcriptional regulator, LuxR family</fullName>
    </submittedName>
</protein>
<name>D0WJN5_SLAES</name>
<dbReference type="InterPro" id="IPR000792">
    <property type="entry name" value="Tscrpt_reg_LuxR_C"/>
</dbReference>
<dbReference type="HOGENOM" id="CLU_056909_0_0_11"/>
<evidence type="ECO:0000256" key="3">
    <source>
        <dbReference type="ARBA" id="ARBA00023163"/>
    </source>
</evidence>
<keyword evidence="4" id="KW-0472">Membrane</keyword>
<keyword evidence="2" id="KW-0238">DNA-binding</keyword>
<dbReference type="PROSITE" id="PS00622">
    <property type="entry name" value="HTH_LUXR_1"/>
    <property type="match status" value="1"/>
</dbReference>
<dbReference type="Gene3D" id="1.10.10.10">
    <property type="entry name" value="Winged helix-like DNA-binding domain superfamily/Winged helix DNA-binding domain"/>
    <property type="match status" value="1"/>
</dbReference>
<keyword evidence="1" id="KW-0805">Transcription regulation</keyword>
<evidence type="ECO:0000256" key="4">
    <source>
        <dbReference type="SAM" id="Phobius"/>
    </source>
</evidence>
<feature type="transmembrane region" description="Helical" evidence="4">
    <location>
        <begin position="35"/>
        <end position="54"/>
    </location>
</feature>
<keyword evidence="4" id="KW-0812">Transmembrane</keyword>
<dbReference type="EMBL" id="ACUX02000019">
    <property type="protein sequence ID" value="EEZ60583.1"/>
    <property type="molecule type" value="Genomic_DNA"/>
</dbReference>
<evidence type="ECO:0000313" key="6">
    <source>
        <dbReference type="EMBL" id="EEZ60583.1"/>
    </source>
</evidence>
<dbReference type="PANTHER" id="PTHR44688">
    <property type="entry name" value="DNA-BINDING TRANSCRIPTIONAL ACTIVATOR DEVR_DOSR"/>
    <property type="match status" value="1"/>
</dbReference>
<dbReference type="CDD" id="cd06170">
    <property type="entry name" value="LuxR_C_like"/>
    <property type="match status" value="1"/>
</dbReference>
<organism evidence="6 7">
    <name type="scientific">Slackia exigua (strain ATCC 700122 / DSM 15923 / CIP 105133 / JCM 11022 / KCTC 5966 / S-7)</name>
    <dbReference type="NCBI Taxonomy" id="649764"/>
    <lineage>
        <taxon>Bacteria</taxon>
        <taxon>Bacillati</taxon>
        <taxon>Actinomycetota</taxon>
        <taxon>Coriobacteriia</taxon>
        <taxon>Eggerthellales</taxon>
        <taxon>Eggerthellaceae</taxon>
        <taxon>Slackia</taxon>
    </lineage>
</organism>
<dbReference type="GeneID" id="85007925"/>
<dbReference type="Proteomes" id="UP000006001">
    <property type="component" value="Unassembled WGS sequence"/>
</dbReference>
<feature type="transmembrane region" description="Helical" evidence="4">
    <location>
        <begin position="175"/>
        <end position="196"/>
    </location>
</feature>
<dbReference type="RefSeq" id="WP_006363350.1">
    <property type="nucleotide sequence ID" value="NZ_GG700631.1"/>
</dbReference>
<feature type="transmembrane region" description="Helical" evidence="4">
    <location>
        <begin position="136"/>
        <end position="155"/>
    </location>
</feature>
<comment type="caution">
    <text evidence="6">The sequence shown here is derived from an EMBL/GenBank/DDBJ whole genome shotgun (WGS) entry which is preliminary data.</text>
</comment>
<dbReference type="SMART" id="SM00421">
    <property type="entry name" value="HTH_LUXR"/>
    <property type="match status" value="1"/>
</dbReference>
<dbReference type="GO" id="GO:0006355">
    <property type="term" value="P:regulation of DNA-templated transcription"/>
    <property type="evidence" value="ECO:0007669"/>
    <property type="project" value="InterPro"/>
</dbReference>
<feature type="domain" description="HTH luxR-type" evidence="5">
    <location>
        <begin position="260"/>
        <end position="325"/>
    </location>
</feature>
<sequence length="325" mass="36698">MANLALFYYTLVILLIAVMAAALSLSTYVVSRRRVYLLAAIAFLFYFFDVAVVFQDDFLLRHSLDQLSERGAYIYLVGQPYGMILTGAGVFVPLWLMVCDFFEVKNRAMLIAPGVAFALGSVIVELAIPHGNVHEFVFVSMRGVFLFWTLGFAVYQTARSTGAMRGQAKKKGKLFWGMFILGAAVVFENVMLMFVVEAPEFVKGTIFIFPERNPMENMLMLWCALYSVNADLRVLNLHFRRPPVTESDRLTAFINDGMEAYADHYRLSNKEQEVLTQVLLGKDNQNIASTMSIALSTVKVHVHNILKKTGMANRQELISDFHKRA</sequence>
<dbReference type="STRING" id="649764.HMPREF0762_02062"/>
<dbReference type="Pfam" id="PF00196">
    <property type="entry name" value="GerE"/>
    <property type="match status" value="1"/>
</dbReference>